<dbReference type="SUPFAM" id="SSF53098">
    <property type="entry name" value="Ribonuclease H-like"/>
    <property type="match status" value="1"/>
</dbReference>
<evidence type="ECO:0008006" key="3">
    <source>
        <dbReference type="Google" id="ProtNLM"/>
    </source>
</evidence>
<dbReference type="OrthoDB" id="446925at2759"/>
<dbReference type="InterPro" id="IPR012337">
    <property type="entry name" value="RNaseH-like_sf"/>
</dbReference>
<accession>A0A9Q3I1J1</accession>
<sequence>MGTILPGLPKRKSKLTKGTRKITETSPIFERVSIDAVNIKSGRCKYMVVSRDDFSGWPETVGLVKLIEKLVAEWFTSEWICRNGSTKEVTVDGGPEFGKEL</sequence>
<comment type="caution">
    <text evidence="1">The sequence shown here is derived from an EMBL/GenBank/DDBJ whole genome shotgun (WGS) entry which is preliminary data.</text>
</comment>
<evidence type="ECO:0000313" key="2">
    <source>
        <dbReference type="Proteomes" id="UP000765509"/>
    </source>
</evidence>
<organism evidence="1 2">
    <name type="scientific">Austropuccinia psidii MF-1</name>
    <dbReference type="NCBI Taxonomy" id="1389203"/>
    <lineage>
        <taxon>Eukaryota</taxon>
        <taxon>Fungi</taxon>
        <taxon>Dikarya</taxon>
        <taxon>Basidiomycota</taxon>
        <taxon>Pucciniomycotina</taxon>
        <taxon>Pucciniomycetes</taxon>
        <taxon>Pucciniales</taxon>
        <taxon>Sphaerophragmiaceae</taxon>
        <taxon>Austropuccinia</taxon>
    </lineage>
</organism>
<gene>
    <name evidence="1" type="ORF">O181_062414</name>
</gene>
<dbReference type="Gene3D" id="3.30.420.10">
    <property type="entry name" value="Ribonuclease H-like superfamily/Ribonuclease H"/>
    <property type="match status" value="1"/>
</dbReference>
<keyword evidence="2" id="KW-1185">Reference proteome</keyword>
<dbReference type="EMBL" id="AVOT02029745">
    <property type="protein sequence ID" value="MBW0522699.1"/>
    <property type="molecule type" value="Genomic_DNA"/>
</dbReference>
<protein>
    <recommendedName>
        <fullName evidence="3">Integrase catalytic domain-containing protein</fullName>
    </recommendedName>
</protein>
<dbReference type="Proteomes" id="UP000765509">
    <property type="component" value="Unassembled WGS sequence"/>
</dbReference>
<name>A0A9Q3I1J1_9BASI</name>
<dbReference type="InterPro" id="IPR036397">
    <property type="entry name" value="RNaseH_sf"/>
</dbReference>
<dbReference type="AlphaFoldDB" id="A0A9Q3I1J1"/>
<evidence type="ECO:0000313" key="1">
    <source>
        <dbReference type="EMBL" id="MBW0522699.1"/>
    </source>
</evidence>
<proteinExistence type="predicted"/>
<dbReference type="GO" id="GO:0003676">
    <property type="term" value="F:nucleic acid binding"/>
    <property type="evidence" value="ECO:0007669"/>
    <property type="project" value="InterPro"/>
</dbReference>
<reference evidence="1" key="1">
    <citation type="submission" date="2021-03" db="EMBL/GenBank/DDBJ databases">
        <title>Draft genome sequence of rust myrtle Austropuccinia psidii MF-1, a brazilian biotype.</title>
        <authorList>
            <person name="Quecine M.C."/>
            <person name="Pachon D.M.R."/>
            <person name="Bonatelli M.L."/>
            <person name="Correr F.H."/>
            <person name="Franceschini L.M."/>
            <person name="Leite T.F."/>
            <person name="Margarido G.R.A."/>
            <person name="Almeida C.A."/>
            <person name="Ferrarezi J.A."/>
            <person name="Labate C.A."/>
        </authorList>
    </citation>
    <scope>NUCLEOTIDE SEQUENCE</scope>
    <source>
        <strain evidence="1">MF-1</strain>
    </source>
</reference>